<keyword evidence="1" id="KW-0472">Membrane</keyword>
<keyword evidence="3" id="KW-1185">Reference proteome</keyword>
<dbReference type="EMBL" id="CAKKLH010000281">
    <property type="protein sequence ID" value="CAH0108125.1"/>
    <property type="molecule type" value="Genomic_DNA"/>
</dbReference>
<evidence type="ECO:0000313" key="2">
    <source>
        <dbReference type="EMBL" id="CAH0108125.1"/>
    </source>
</evidence>
<sequence>MVLITQTLKIQLCKYLLLQVLFVAICVTVFPELSANPVENEEQAIVMRNENNEKRWTISITTGIEFS</sequence>
<name>A0A8J2RZ28_9CRUS</name>
<proteinExistence type="predicted"/>
<evidence type="ECO:0000256" key="1">
    <source>
        <dbReference type="SAM" id="Phobius"/>
    </source>
</evidence>
<organism evidence="2 3">
    <name type="scientific">Daphnia galeata</name>
    <dbReference type="NCBI Taxonomy" id="27404"/>
    <lineage>
        <taxon>Eukaryota</taxon>
        <taxon>Metazoa</taxon>
        <taxon>Ecdysozoa</taxon>
        <taxon>Arthropoda</taxon>
        <taxon>Crustacea</taxon>
        <taxon>Branchiopoda</taxon>
        <taxon>Diplostraca</taxon>
        <taxon>Cladocera</taxon>
        <taxon>Anomopoda</taxon>
        <taxon>Daphniidae</taxon>
        <taxon>Daphnia</taxon>
    </lineage>
</organism>
<feature type="transmembrane region" description="Helical" evidence="1">
    <location>
        <begin position="12"/>
        <end position="30"/>
    </location>
</feature>
<accession>A0A8J2RZ28</accession>
<evidence type="ECO:0000313" key="3">
    <source>
        <dbReference type="Proteomes" id="UP000789390"/>
    </source>
</evidence>
<dbReference type="AlphaFoldDB" id="A0A8J2RZ28"/>
<keyword evidence="1" id="KW-0812">Transmembrane</keyword>
<comment type="caution">
    <text evidence="2">The sequence shown here is derived from an EMBL/GenBank/DDBJ whole genome shotgun (WGS) entry which is preliminary data.</text>
</comment>
<gene>
    <name evidence="2" type="ORF">DGAL_LOCUS11491</name>
</gene>
<keyword evidence="1" id="KW-1133">Transmembrane helix</keyword>
<dbReference type="Proteomes" id="UP000789390">
    <property type="component" value="Unassembled WGS sequence"/>
</dbReference>
<protein>
    <submittedName>
        <fullName evidence="2">Uncharacterized protein</fullName>
    </submittedName>
</protein>
<reference evidence="2" key="1">
    <citation type="submission" date="2021-11" db="EMBL/GenBank/DDBJ databases">
        <authorList>
            <person name="Schell T."/>
        </authorList>
    </citation>
    <scope>NUCLEOTIDE SEQUENCE</scope>
    <source>
        <strain evidence="2">M5</strain>
    </source>
</reference>